<organism evidence="2">
    <name type="scientific">Streptomyces sp. R41</name>
    <dbReference type="NCBI Taxonomy" id="3238632"/>
    <lineage>
        <taxon>Bacteria</taxon>
        <taxon>Bacillati</taxon>
        <taxon>Actinomycetota</taxon>
        <taxon>Actinomycetes</taxon>
        <taxon>Kitasatosporales</taxon>
        <taxon>Streptomycetaceae</taxon>
        <taxon>Streptomyces</taxon>
    </lineage>
</organism>
<dbReference type="PANTHER" id="PTHR43798">
    <property type="entry name" value="MONOACYLGLYCEROL LIPASE"/>
    <property type="match status" value="1"/>
</dbReference>
<dbReference type="AlphaFoldDB" id="A0AB39RRP4"/>
<feature type="domain" description="AB hydrolase-1" evidence="1">
    <location>
        <begin position="28"/>
        <end position="275"/>
    </location>
</feature>
<gene>
    <name evidence="2" type="ORF">AB5J53_46420</name>
</gene>
<dbReference type="RefSeq" id="WP_369251591.1">
    <property type="nucleotide sequence ID" value="NZ_CP163443.1"/>
</dbReference>
<evidence type="ECO:0000313" key="2">
    <source>
        <dbReference type="EMBL" id="XDQ58545.1"/>
    </source>
</evidence>
<dbReference type="Pfam" id="PF12697">
    <property type="entry name" value="Abhydrolase_6"/>
    <property type="match status" value="1"/>
</dbReference>
<sequence length="287" mass="31315">MKAKVQAAIELSAGTIEYEDTGGDGPVLVLLHGLMMDASLWDGPVADLSADHRCVVPTLPLGAHRRAMRADADLSPAGVARLVAEFLDRLDLRDVVLVGNDTGGALVQLLMCDGGDRVGRAVLVSCDAFDNFPPGLTGRTLVLSGKLPPRLFGLFMQQMRLRMLRRLPIAFGWLTRRGDAATARWIAPVLRQPEIRRDAVRVLRAVGADPGILLAAAERLPGFKRPALVVWAGEDRVMPPEHGRRLAELLPYARLAEVADSYTLIPLDQPKELARLIREFTHAPHTN</sequence>
<protein>
    <submittedName>
        <fullName evidence="2">Alpha/beta fold hydrolase</fullName>
    </submittedName>
</protein>
<accession>A0AB39RRP4</accession>
<dbReference type="SUPFAM" id="SSF53474">
    <property type="entry name" value="alpha/beta-Hydrolases"/>
    <property type="match status" value="1"/>
</dbReference>
<proteinExistence type="predicted"/>
<dbReference type="InterPro" id="IPR000073">
    <property type="entry name" value="AB_hydrolase_1"/>
</dbReference>
<name>A0AB39RRP4_9ACTN</name>
<dbReference type="Gene3D" id="3.40.50.1820">
    <property type="entry name" value="alpha/beta hydrolase"/>
    <property type="match status" value="1"/>
</dbReference>
<keyword evidence="2" id="KW-0378">Hydrolase</keyword>
<dbReference type="GO" id="GO:0016787">
    <property type="term" value="F:hydrolase activity"/>
    <property type="evidence" value="ECO:0007669"/>
    <property type="project" value="UniProtKB-KW"/>
</dbReference>
<dbReference type="InterPro" id="IPR029058">
    <property type="entry name" value="AB_hydrolase_fold"/>
</dbReference>
<dbReference type="InterPro" id="IPR050266">
    <property type="entry name" value="AB_hydrolase_sf"/>
</dbReference>
<dbReference type="EMBL" id="CP163443">
    <property type="protein sequence ID" value="XDQ58545.1"/>
    <property type="molecule type" value="Genomic_DNA"/>
</dbReference>
<evidence type="ECO:0000259" key="1">
    <source>
        <dbReference type="Pfam" id="PF12697"/>
    </source>
</evidence>
<reference evidence="2" key="1">
    <citation type="submission" date="2024-07" db="EMBL/GenBank/DDBJ databases">
        <authorList>
            <person name="Yu S.T."/>
        </authorList>
    </citation>
    <scope>NUCLEOTIDE SEQUENCE</scope>
    <source>
        <strain evidence="2">R41</strain>
    </source>
</reference>